<proteinExistence type="predicted"/>
<dbReference type="EMBL" id="CALLCH030000016">
    <property type="protein sequence ID" value="CAI4217274.1"/>
    <property type="molecule type" value="Genomic_DNA"/>
</dbReference>
<feature type="compositionally biased region" description="Acidic residues" evidence="1">
    <location>
        <begin position="506"/>
        <end position="525"/>
    </location>
</feature>
<dbReference type="SMART" id="SM00384">
    <property type="entry name" value="AT_hook"/>
    <property type="match status" value="3"/>
</dbReference>
<feature type="compositionally biased region" description="Basic residues" evidence="1">
    <location>
        <begin position="227"/>
        <end position="237"/>
    </location>
</feature>
<feature type="region of interest" description="Disordered" evidence="1">
    <location>
        <begin position="463"/>
        <end position="530"/>
    </location>
</feature>
<dbReference type="PRINTS" id="PR00929">
    <property type="entry name" value="ATHOOK"/>
</dbReference>
<feature type="compositionally biased region" description="Low complexity" evidence="1">
    <location>
        <begin position="74"/>
        <end position="85"/>
    </location>
</feature>
<accession>A0A9P1H8Q4</accession>
<sequence>MSSPDPLNESLTSSVARRITRSQQAKHFVSLGNSSSPRKQTFELEVGDNTSPQKLFVTVESGLNTGDARRRLFTSSSSPTKSTPSIRRRERATTTTIPLKGISEVDDDGLDLPAVTPRRRGRPPKSAVGSTPKPVALKRRSGTPVRKATPGRPRKSQNQDADDDLPSEISVATATPRTARGRKATRATSTEPSTIPITQGTLTPKRKTVTKRKTVDDEASSVPPSSARRRGRPRKKPLLGEATQLEATLPTLPESQVGLSVPQNRAVNASLSPMHSEMDIDTPGLPAPASEGDIWMDTLSDGITPRLAPRMRSLNLSSTLDLRKSTASHAETTVASNFEGQADEEAAVVTDDFGASLHRDSTPLASRETTAEPETDIDVVDMIVRDHPTSDFPSEASEHGEESNRMPRGDKDTIVQSEEFSMIFMDSIPSLQSSMFGRAPTEVGEETNLLINRTIEAIKNGMEEEESEEEHEAAAEVGDVEQPKGDIEEDEGDVTVTQEMTRNAEMDDEEPEDQMVEDEVVEAAEEAVAPPEAEELVHAEQTHQELQHFDDDEINVHEDAVDESDAEILSEPPWLLNSRSPLQRIRMLKCSRRLPLGLARLSPLPRGMDQRGSREALGG</sequence>
<protein>
    <submittedName>
        <fullName evidence="2">Uncharacterized protein</fullName>
    </submittedName>
</protein>
<name>A0A9P1H8Q4_9PEZI</name>
<evidence type="ECO:0000313" key="3">
    <source>
        <dbReference type="Proteomes" id="UP000838763"/>
    </source>
</evidence>
<gene>
    <name evidence="2" type="ORF">PPNO1_LOCUS6889</name>
</gene>
<evidence type="ECO:0000313" key="2">
    <source>
        <dbReference type="EMBL" id="CAI4217274.1"/>
    </source>
</evidence>
<organism evidence="2 3">
    <name type="scientific">Parascedosporium putredinis</name>
    <dbReference type="NCBI Taxonomy" id="1442378"/>
    <lineage>
        <taxon>Eukaryota</taxon>
        <taxon>Fungi</taxon>
        <taxon>Dikarya</taxon>
        <taxon>Ascomycota</taxon>
        <taxon>Pezizomycotina</taxon>
        <taxon>Sordariomycetes</taxon>
        <taxon>Hypocreomycetidae</taxon>
        <taxon>Microascales</taxon>
        <taxon>Microascaceae</taxon>
        <taxon>Parascedosporium</taxon>
    </lineage>
</organism>
<feature type="region of interest" description="Disordered" evidence="1">
    <location>
        <begin position="388"/>
        <end position="410"/>
    </location>
</feature>
<dbReference type="InterPro" id="IPR017956">
    <property type="entry name" value="AT_hook_DNA-bd_motif"/>
</dbReference>
<feature type="compositionally biased region" description="Polar residues" evidence="1">
    <location>
        <begin position="191"/>
        <end position="202"/>
    </location>
</feature>
<evidence type="ECO:0000256" key="1">
    <source>
        <dbReference type="SAM" id="MobiDB-lite"/>
    </source>
</evidence>
<dbReference type="Proteomes" id="UP000838763">
    <property type="component" value="Unassembled WGS sequence"/>
</dbReference>
<feature type="region of interest" description="Disordered" evidence="1">
    <location>
        <begin position="60"/>
        <end position="240"/>
    </location>
</feature>
<reference evidence="2" key="1">
    <citation type="submission" date="2022-11" db="EMBL/GenBank/DDBJ databases">
        <authorList>
            <person name="Scott C."/>
            <person name="Bruce N."/>
        </authorList>
    </citation>
    <scope>NUCLEOTIDE SEQUENCE</scope>
</reference>
<comment type="caution">
    <text evidence="2">The sequence shown here is derived from an EMBL/GenBank/DDBJ whole genome shotgun (WGS) entry which is preliminary data.</text>
</comment>
<keyword evidence="3" id="KW-1185">Reference proteome</keyword>
<dbReference type="OrthoDB" id="3946221at2759"/>
<feature type="compositionally biased region" description="Basic and acidic residues" evidence="1">
    <location>
        <begin position="396"/>
        <end position="410"/>
    </location>
</feature>
<dbReference type="AlphaFoldDB" id="A0A9P1H8Q4"/>
<dbReference type="GO" id="GO:0003677">
    <property type="term" value="F:DNA binding"/>
    <property type="evidence" value="ECO:0007669"/>
    <property type="project" value="InterPro"/>
</dbReference>